<dbReference type="InterPro" id="IPR013022">
    <property type="entry name" value="Xyl_isomerase-like_TIM-brl"/>
</dbReference>
<dbReference type="AlphaFoldDB" id="A0A0F9C3E5"/>
<dbReference type="InterPro" id="IPR050312">
    <property type="entry name" value="IolE/XylAMocC-like"/>
</dbReference>
<gene>
    <name evidence="2" type="ORF">LCGC14_2657210</name>
</gene>
<proteinExistence type="predicted"/>
<dbReference type="Pfam" id="PF01261">
    <property type="entry name" value="AP_endonuc_2"/>
    <property type="match status" value="1"/>
</dbReference>
<evidence type="ECO:0000313" key="2">
    <source>
        <dbReference type="EMBL" id="KKK96994.1"/>
    </source>
</evidence>
<dbReference type="InterPro" id="IPR036237">
    <property type="entry name" value="Xyl_isomerase-like_sf"/>
</dbReference>
<evidence type="ECO:0000259" key="1">
    <source>
        <dbReference type="Pfam" id="PF01261"/>
    </source>
</evidence>
<protein>
    <recommendedName>
        <fullName evidence="1">Xylose isomerase-like TIM barrel domain-containing protein</fullName>
    </recommendedName>
</protein>
<accession>A0A0F9C3E5</accession>
<dbReference type="EMBL" id="LAZR01046242">
    <property type="protein sequence ID" value="KKK96994.1"/>
    <property type="molecule type" value="Genomic_DNA"/>
</dbReference>
<organism evidence="2">
    <name type="scientific">marine sediment metagenome</name>
    <dbReference type="NCBI Taxonomy" id="412755"/>
    <lineage>
        <taxon>unclassified sequences</taxon>
        <taxon>metagenomes</taxon>
        <taxon>ecological metagenomes</taxon>
    </lineage>
</organism>
<dbReference type="Gene3D" id="3.20.20.150">
    <property type="entry name" value="Divalent-metal-dependent TIM barrel enzymes"/>
    <property type="match status" value="1"/>
</dbReference>
<name>A0A0F9C3E5_9ZZZZ</name>
<feature type="domain" description="Xylose isomerase-like TIM barrel" evidence="1">
    <location>
        <begin position="24"/>
        <end position="277"/>
    </location>
</feature>
<dbReference type="PANTHER" id="PTHR12110:SF21">
    <property type="entry name" value="XYLOSE ISOMERASE-LIKE TIM BARREL DOMAIN-CONTAINING PROTEIN"/>
    <property type="match status" value="1"/>
</dbReference>
<dbReference type="PANTHER" id="PTHR12110">
    <property type="entry name" value="HYDROXYPYRUVATE ISOMERASE"/>
    <property type="match status" value="1"/>
</dbReference>
<comment type="caution">
    <text evidence="2">The sequence shown here is derived from an EMBL/GenBank/DDBJ whole genome shotgun (WGS) entry which is preliminary data.</text>
</comment>
<reference evidence="2" key="1">
    <citation type="journal article" date="2015" name="Nature">
        <title>Complex archaea that bridge the gap between prokaryotes and eukaryotes.</title>
        <authorList>
            <person name="Spang A."/>
            <person name="Saw J.H."/>
            <person name="Jorgensen S.L."/>
            <person name="Zaremba-Niedzwiedzka K."/>
            <person name="Martijn J."/>
            <person name="Lind A.E."/>
            <person name="van Eijk R."/>
            <person name="Schleper C."/>
            <person name="Guy L."/>
            <person name="Ettema T.J."/>
        </authorList>
    </citation>
    <scope>NUCLEOTIDE SEQUENCE</scope>
</reference>
<dbReference type="SUPFAM" id="SSF51658">
    <property type="entry name" value="Xylose isomerase-like"/>
    <property type="match status" value="1"/>
</dbReference>
<sequence>MQIGILTARFSADEWPLDRIITWAGENDIDCLEIAVGRHLDAKELLATNGQAALNEKLRAAGVSISSLAHYSTAINAPDPADRAEQVEALKTTVAAAESLGVEVVCALAGMPAPGKSKLETIREDLPGVFEPILADAAGRGVKIALENYWVTNIQHLDHWKALFEAVPAENFGLNFDPSHLLWQGIDYLAAVDEFADRIFHTHAKDCAMNDDAVRRIGVMEGSWWRYTIPGTGRVAWGEYLGRLRRAGFDGAVSIEHEDGTLGAEEGFRMGAAYLRTLTV</sequence>